<evidence type="ECO:0000313" key="2">
    <source>
        <dbReference type="EMBL" id="OLQ08867.1"/>
    </source>
</evidence>
<keyword evidence="3" id="KW-1185">Reference proteome</keyword>
<dbReference type="Proteomes" id="UP000186817">
    <property type="component" value="Unassembled WGS sequence"/>
</dbReference>
<dbReference type="EMBL" id="LSRX01000109">
    <property type="protein sequence ID" value="OLQ08867.1"/>
    <property type="molecule type" value="Genomic_DNA"/>
</dbReference>
<feature type="compositionally biased region" description="Polar residues" evidence="1">
    <location>
        <begin position="745"/>
        <end position="754"/>
    </location>
</feature>
<feature type="region of interest" description="Disordered" evidence="1">
    <location>
        <begin position="734"/>
        <end position="754"/>
    </location>
</feature>
<dbReference type="OrthoDB" id="424316at2759"/>
<dbReference type="AlphaFoldDB" id="A0A1Q9ENA0"/>
<reference evidence="2 3" key="1">
    <citation type="submission" date="2016-02" db="EMBL/GenBank/DDBJ databases">
        <title>Genome analysis of coral dinoflagellate symbionts highlights evolutionary adaptations to a symbiotic lifestyle.</title>
        <authorList>
            <person name="Aranda M."/>
            <person name="Li Y."/>
            <person name="Liew Y.J."/>
            <person name="Baumgarten S."/>
            <person name="Simakov O."/>
            <person name="Wilson M."/>
            <person name="Piel J."/>
            <person name="Ashoor H."/>
            <person name="Bougouffa S."/>
            <person name="Bajic V.B."/>
            <person name="Ryu T."/>
            <person name="Ravasi T."/>
            <person name="Bayer T."/>
            <person name="Micklem G."/>
            <person name="Kim H."/>
            <person name="Bhak J."/>
            <person name="Lajeunesse T.C."/>
            <person name="Voolstra C.R."/>
        </authorList>
    </citation>
    <scope>NUCLEOTIDE SEQUENCE [LARGE SCALE GENOMIC DNA]</scope>
    <source>
        <strain evidence="2 3">CCMP2467</strain>
    </source>
</reference>
<name>A0A1Q9ENA0_SYMMI</name>
<sequence length="754" mass="82433">MQIVKTDNETLKKEVEGIAAKNMEEEFKQMNDIPNPANFTLNGSMPNASQGVGELGKSFEFMMLKLAQLETLCELQQAELETLRKTVKGLAEHVDHPDSVASLVQKDEKTRMQETQQTLKRVLAKHAQQHKNKDFHPKASRQNYRPADAKPESPKRAAGAGASDRAELLAEGAQQSGSKGSQRFDPVGWAKDRYEARNLRLWVGARGAGRVGFGAAKVAFVANTVIDTVEMAVQILLKGFTDWAADCEISGPSIRDYIEECEITGSREQSMGWWGTIRIPIIECRRRSVLMALDWGRQKCWIRLMGQQITLFDFNFGSLEMTWPAPIETAIDIGTGLSHCGGGNIFTCLSNKILNHITWPDKLKKVVDGRVQDLLPSQMRILAHIGWELQTHCHTHNHVEMTKCLARSLAKYSPPVDFLPDPLKKVANGQVLDLLPDQVKLVAGSAYEAVRTVFSVGWELMHCPRRGHHHDLIRCLGGWVQHLAPAVHWMAVPLQAIASGDIMGLLPGQLKDIASGDIMKLLPKQFDDIASGNIMGLLPGPLKNIADGDIMGLLPGQLNQIASGDIMGLLPGQLNQIASGNIMGLMPGPMQLLGGGQPNSIQNMLTLGNALMKCSDSQQQDLVQCLGFQIVGSVPPLNFLNRLGDIFGEFIAAFAKVASTVAAQAMKGGESLLQTAATTEFPSAGAQAMVHHRGPNLVITKHSQQLPTRQQALLQEMANLEACSDALPWQKSQSKRSCQHGPVQLPTSSIFSQS</sequence>
<evidence type="ECO:0000313" key="3">
    <source>
        <dbReference type="Proteomes" id="UP000186817"/>
    </source>
</evidence>
<protein>
    <submittedName>
        <fullName evidence="2">Uncharacterized protein</fullName>
    </submittedName>
</protein>
<comment type="caution">
    <text evidence="2">The sequence shown here is derived from an EMBL/GenBank/DDBJ whole genome shotgun (WGS) entry which is preliminary data.</text>
</comment>
<evidence type="ECO:0000256" key="1">
    <source>
        <dbReference type="SAM" id="MobiDB-lite"/>
    </source>
</evidence>
<feature type="region of interest" description="Disordered" evidence="1">
    <location>
        <begin position="122"/>
        <end position="186"/>
    </location>
</feature>
<gene>
    <name evidence="2" type="ORF">AK812_SmicGene7614</name>
</gene>
<organism evidence="2 3">
    <name type="scientific">Symbiodinium microadriaticum</name>
    <name type="common">Dinoflagellate</name>
    <name type="synonym">Zooxanthella microadriatica</name>
    <dbReference type="NCBI Taxonomy" id="2951"/>
    <lineage>
        <taxon>Eukaryota</taxon>
        <taxon>Sar</taxon>
        <taxon>Alveolata</taxon>
        <taxon>Dinophyceae</taxon>
        <taxon>Suessiales</taxon>
        <taxon>Symbiodiniaceae</taxon>
        <taxon>Symbiodinium</taxon>
    </lineage>
</organism>
<accession>A0A1Q9ENA0</accession>
<proteinExistence type="predicted"/>